<sequence length="148" mass="15873">MNHELTPDGYCLLFNRAARAISRLYNRHLICASLTVGQYCILATVLKSGPITLRDLGDALVIERSALLRALKPLSTAGLLQSTADPSNQRRILVEMTPSGEDRVRLAASGIRAAGLEIEGRYGKIANAGVEDILLRFAGEAGIAIEAT</sequence>
<organism evidence="2 3">
    <name type="scientific">Paraburkholderia phytofirmans OLGA172</name>
    <dbReference type="NCBI Taxonomy" id="1417228"/>
    <lineage>
        <taxon>Bacteria</taxon>
        <taxon>Pseudomonadati</taxon>
        <taxon>Pseudomonadota</taxon>
        <taxon>Betaproteobacteria</taxon>
        <taxon>Burkholderiales</taxon>
        <taxon>Burkholderiaceae</taxon>
        <taxon>Paraburkholderia</taxon>
    </lineage>
</organism>
<proteinExistence type="predicted"/>
<accession>A0A160FS45</accession>
<name>A0A160FS45_9BURK</name>
<dbReference type="AlphaFoldDB" id="A0A160FS45"/>
<dbReference type="GO" id="GO:0003700">
    <property type="term" value="F:DNA-binding transcription factor activity"/>
    <property type="evidence" value="ECO:0007669"/>
    <property type="project" value="InterPro"/>
</dbReference>
<dbReference type="PROSITE" id="PS50995">
    <property type="entry name" value="HTH_MARR_2"/>
    <property type="match status" value="1"/>
</dbReference>
<dbReference type="STRING" id="1804984.AYM40_26630"/>
<dbReference type="InterPro" id="IPR036388">
    <property type="entry name" value="WH-like_DNA-bd_sf"/>
</dbReference>
<dbReference type="Proteomes" id="UP000076852">
    <property type="component" value="Chromosome 2"/>
</dbReference>
<dbReference type="GO" id="GO:0006950">
    <property type="term" value="P:response to stress"/>
    <property type="evidence" value="ECO:0007669"/>
    <property type="project" value="TreeGrafter"/>
</dbReference>
<dbReference type="Gene3D" id="1.10.10.10">
    <property type="entry name" value="Winged helix-like DNA-binding domain superfamily/Winged helix DNA-binding domain"/>
    <property type="match status" value="1"/>
</dbReference>
<gene>
    <name evidence="2" type="ORF">AYM40_26630</name>
</gene>
<evidence type="ECO:0000313" key="2">
    <source>
        <dbReference type="EMBL" id="ANB75880.1"/>
    </source>
</evidence>
<protein>
    <recommendedName>
        <fullName evidence="1">HTH marR-type domain-containing protein</fullName>
    </recommendedName>
</protein>
<evidence type="ECO:0000259" key="1">
    <source>
        <dbReference type="PROSITE" id="PS50995"/>
    </source>
</evidence>
<dbReference type="SUPFAM" id="SSF46785">
    <property type="entry name" value="Winged helix' DNA-binding domain"/>
    <property type="match status" value="1"/>
</dbReference>
<feature type="domain" description="HTH marR-type" evidence="1">
    <location>
        <begin position="7"/>
        <end position="139"/>
    </location>
</feature>
<dbReference type="PANTHER" id="PTHR33164">
    <property type="entry name" value="TRANSCRIPTIONAL REGULATOR, MARR FAMILY"/>
    <property type="match status" value="1"/>
</dbReference>
<dbReference type="Pfam" id="PF13463">
    <property type="entry name" value="HTH_27"/>
    <property type="match status" value="1"/>
</dbReference>
<reference evidence="2 3" key="1">
    <citation type="journal article" date="2016" name="Gene">
        <title>PacBio SMRT assembly of a complex multi-replicon genome reveals chlorocatechol degradative operon in a region of genome plasticity.</title>
        <authorList>
            <person name="Ricker N."/>
            <person name="Shen S.Y."/>
            <person name="Goordial J."/>
            <person name="Jin S."/>
            <person name="Fulthorpe R.R."/>
        </authorList>
    </citation>
    <scope>NUCLEOTIDE SEQUENCE [LARGE SCALE GENOMIC DNA]</scope>
    <source>
        <strain evidence="2 3">OLGA172</strain>
    </source>
</reference>
<keyword evidence="3" id="KW-1185">Reference proteome</keyword>
<evidence type="ECO:0000313" key="3">
    <source>
        <dbReference type="Proteomes" id="UP000076852"/>
    </source>
</evidence>
<dbReference type="PANTHER" id="PTHR33164:SF43">
    <property type="entry name" value="HTH-TYPE TRANSCRIPTIONAL REPRESSOR YETL"/>
    <property type="match status" value="1"/>
</dbReference>
<dbReference type="KEGG" id="buz:AYM40_26630"/>
<dbReference type="EMBL" id="CP014579">
    <property type="protein sequence ID" value="ANB75880.1"/>
    <property type="molecule type" value="Genomic_DNA"/>
</dbReference>
<dbReference type="InterPro" id="IPR036390">
    <property type="entry name" value="WH_DNA-bd_sf"/>
</dbReference>
<dbReference type="SMART" id="SM00347">
    <property type="entry name" value="HTH_MARR"/>
    <property type="match status" value="1"/>
</dbReference>
<dbReference type="InterPro" id="IPR039422">
    <property type="entry name" value="MarR/SlyA-like"/>
</dbReference>
<dbReference type="InterPro" id="IPR000835">
    <property type="entry name" value="HTH_MarR-typ"/>
</dbReference>